<keyword evidence="6" id="KW-1185">Reference proteome</keyword>
<evidence type="ECO:0000259" key="4">
    <source>
        <dbReference type="PROSITE" id="PS50893"/>
    </source>
</evidence>
<evidence type="ECO:0000313" key="5">
    <source>
        <dbReference type="EMBL" id="KNC53546.1"/>
    </source>
</evidence>
<name>A0A0L0DNF2_THETB</name>
<dbReference type="InterPro" id="IPR027417">
    <property type="entry name" value="P-loop_NTPase"/>
</dbReference>
<evidence type="ECO:0000256" key="1">
    <source>
        <dbReference type="ARBA" id="ARBA00022741"/>
    </source>
</evidence>
<proteinExistence type="inferred from homology"/>
<dbReference type="GO" id="GO:0005524">
    <property type="term" value="F:ATP binding"/>
    <property type="evidence" value="ECO:0007669"/>
    <property type="project" value="UniProtKB-KW"/>
</dbReference>
<evidence type="ECO:0000313" key="6">
    <source>
        <dbReference type="Proteomes" id="UP000054408"/>
    </source>
</evidence>
<keyword evidence="1" id="KW-0547">Nucleotide-binding</keyword>
<dbReference type="SMART" id="SM00382">
    <property type="entry name" value="AAA"/>
    <property type="match status" value="1"/>
</dbReference>
<dbReference type="RefSeq" id="XP_013761865.1">
    <property type="nucleotide sequence ID" value="XM_013906411.1"/>
</dbReference>
<feature type="domain" description="ABC transporter" evidence="4">
    <location>
        <begin position="388"/>
        <end position="581"/>
    </location>
</feature>
<comment type="similarity">
    <text evidence="3">Belongs to the ABC transporter superfamily. ABCB family. Heavy Metal importer (TC 3.A.1.210) subfamily.</text>
</comment>
<dbReference type="InterPro" id="IPR003439">
    <property type="entry name" value="ABC_transporter-like_ATP-bd"/>
</dbReference>
<dbReference type="InterPro" id="IPR039421">
    <property type="entry name" value="Type_1_exporter"/>
</dbReference>
<keyword evidence="2" id="KW-0067">ATP-binding</keyword>
<sequence length="583" mass="61557">MAGRHPAVGFYAHLWQTAPQLALATAALYYARPLLEDWLLPPALRMRSVANAVRRARIGLLARVTAMDGSSSRGSATGAGRPTGRELLAFAGIALWAALLDALLSTLRRSLASASRGRYRSYLLRLLLGAEPGAVGKLQGDGGPGLGRRLTVAATQLARAASMVTSVLPAIVGDSYALVVETAALIRGRRSGRAAEARGNLLRLDAMLLLHPLLGFALERCLRAARDRLGTAVEARRGRKASANARGVALLQEAGAGAVELQMHPGAVAAMGAAVEAIHNDDAVSHYGVLSMAHTVLNACCSRSTFEALLELSVVPWVLMTKRVAHPEYAQAVSDVNRLLAILRRLWAFTSLLFASPHEQQELNAILNLPQASSAAAGPDSGPLDTVVLPSGIEYVYPDRASWKLRVGAEIELRAGRSYAVVGPNQAGKSTLVRLLAGLVQPTAGRVVWRSSDESETGPARARIGYVRQSPFLFAGTVRHNLQLFAAGASDAELRDALDAAGLAEPSGGGDVLELEIESGGSNLSGGQAQSVALARALVRRDIELLLLDEALSKMDVGKRRDRVLPQVLAAAARRGLVVPLTV</sequence>
<accession>A0A0L0DNF2</accession>
<dbReference type="GeneID" id="25561013"/>
<gene>
    <name evidence="5" type="ORF">AMSG_01257</name>
</gene>
<organism evidence="5 6">
    <name type="scientific">Thecamonas trahens ATCC 50062</name>
    <dbReference type="NCBI Taxonomy" id="461836"/>
    <lineage>
        <taxon>Eukaryota</taxon>
        <taxon>Apusozoa</taxon>
        <taxon>Apusomonadida</taxon>
        <taxon>Apusomonadidae</taxon>
        <taxon>Thecamonas</taxon>
    </lineage>
</organism>
<dbReference type="Gene3D" id="3.40.50.300">
    <property type="entry name" value="P-loop containing nucleotide triphosphate hydrolases"/>
    <property type="match status" value="1"/>
</dbReference>
<dbReference type="PANTHER" id="PTHR24221">
    <property type="entry name" value="ATP-BINDING CASSETTE SUB-FAMILY B"/>
    <property type="match status" value="1"/>
</dbReference>
<dbReference type="AlphaFoldDB" id="A0A0L0DNF2"/>
<evidence type="ECO:0000256" key="2">
    <source>
        <dbReference type="ARBA" id="ARBA00022840"/>
    </source>
</evidence>
<dbReference type="eggNOG" id="KOG0055">
    <property type="taxonomic scope" value="Eukaryota"/>
</dbReference>
<dbReference type="GO" id="GO:0016887">
    <property type="term" value="F:ATP hydrolysis activity"/>
    <property type="evidence" value="ECO:0007669"/>
    <property type="project" value="InterPro"/>
</dbReference>
<dbReference type="EMBL" id="GL349437">
    <property type="protein sequence ID" value="KNC53546.1"/>
    <property type="molecule type" value="Genomic_DNA"/>
</dbReference>
<dbReference type="SUPFAM" id="SSF52540">
    <property type="entry name" value="P-loop containing nucleoside triphosphate hydrolases"/>
    <property type="match status" value="1"/>
</dbReference>
<evidence type="ECO:0000256" key="3">
    <source>
        <dbReference type="ARBA" id="ARBA00024363"/>
    </source>
</evidence>
<dbReference type="OrthoDB" id="6593433at2759"/>
<reference evidence="5 6" key="1">
    <citation type="submission" date="2010-05" db="EMBL/GenBank/DDBJ databases">
        <title>The Genome Sequence of Thecamonas trahens ATCC 50062.</title>
        <authorList>
            <consortium name="The Broad Institute Genome Sequencing Platform"/>
            <person name="Russ C."/>
            <person name="Cuomo C."/>
            <person name="Shea T."/>
            <person name="Young S.K."/>
            <person name="Zeng Q."/>
            <person name="Koehrsen M."/>
            <person name="Haas B."/>
            <person name="Borodovsky M."/>
            <person name="Guigo R."/>
            <person name="Alvarado L."/>
            <person name="Berlin A."/>
            <person name="Bochicchio J."/>
            <person name="Borenstein D."/>
            <person name="Chapman S."/>
            <person name="Chen Z."/>
            <person name="Freedman E."/>
            <person name="Gellesch M."/>
            <person name="Goldberg J."/>
            <person name="Griggs A."/>
            <person name="Gujja S."/>
            <person name="Heilman E."/>
            <person name="Heiman D."/>
            <person name="Hepburn T."/>
            <person name="Howarth C."/>
            <person name="Jen D."/>
            <person name="Larson L."/>
            <person name="Mehta T."/>
            <person name="Park D."/>
            <person name="Pearson M."/>
            <person name="Roberts A."/>
            <person name="Saif S."/>
            <person name="Shenoy N."/>
            <person name="Sisk P."/>
            <person name="Stolte C."/>
            <person name="Sykes S."/>
            <person name="Thomson T."/>
            <person name="Walk T."/>
            <person name="White J."/>
            <person name="Yandava C."/>
            <person name="Burger G."/>
            <person name="Gray M.W."/>
            <person name="Holland P.W.H."/>
            <person name="King N."/>
            <person name="Lang F.B.F."/>
            <person name="Roger A.J."/>
            <person name="Ruiz-Trillo I."/>
            <person name="Lander E."/>
            <person name="Nusbaum C."/>
        </authorList>
    </citation>
    <scope>NUCLEOTIDE SEQUENCE [LARGE SCALE GENOMIC DNA]</scope>
    <source>
        <strain evidence="5 6">ATCC 50062</strain>
    </source>
</reference>
<dbReference type="Proteomes" id="UP000054408">
    <property type="component" value="Unassembled WGS sequence"/>
</dbReference>
<dbReference type="InterPro" id="IPR003593">
    <property type="entry name" value="AAA+_ATPase"/>
</dbReference>
<dbReference type="STRING" id="461836.A0A0L0DNF2"/>
<dbReference type="PROSITE" id="PS50893">
    <property type="entry name" value="ABC_TRANSPORTER_2"/>
    <property type="match status" value="1"/>
</dbReference>
<dbReference type="GO" id="GO:0042626">
    <property type="term" value="F:ATPase-coupled transmembrane transporter activity"/>
    <property type="evidence" value="ECO:0007669"/>
    <property type="project" value="TreeGrafter"/>
</dbReference>
<dbReference type="Pfam" id="PF00005">
    <property type="entry name" value="ABC_tran"/>
    <property type="match status" value="1"/>
</dbReference>
<protein>
    <recommendedName>
        <fullName evidence="4">ABC transporter domain-containing protein</fullName>
    </recommendedName>
</protein>
<dbReference type="PANTHER" id="PTHR24221:SF654">
    <property type="entry name" value="ATP-BINDING CASSETTE SUB-FAMILY B MEMBER 6"/>
    <property type="match status" value="1"/>
</dbReference>